<dbReference type="EMBL" id="BRZI01000059">
    <property type="protein sequence ID" value="GLD32944.1"/>
    <property type="molecule type" value="Genomic_DNA"/>
</dbReference>
<reference evidence="2" key="1">
    <citation type="submission" date="2022-08" db="EMBL/GenBank/DDBJ databases">
        <title>Mycobacterium kiyosense sp. nov., scotochromogenic slow-glowing species isolated from respiratory specimens.</title>
        <authorList>
            <person name="Fukano H."/>
            <person name="Kazumi Y."/>
            <person name="Sakagami N."/>
            <person name="Ato M."/>
            <person name="Mitarai S."/>
            <person name="Hoshino Y."/>
        </authorList>
    </citation>
    <scope>NUCLEOTIDE SEQUENCE</scope>
    <source>
        <strain evidence="2">1413</strain>
        <strain evidence="1">SRL2020-028</strain>
    </source>
</reference>
<dbReference type="Proteomes" id="UP001165663">
    <property type="component" value="Unassembled WGS sequence"/>
</dbReference>
<evidence type="ECO:0000313" key="2">
    <source>
        <dbReference type="EMBL" id="GLD32944.1"/>
    </source>
</evidence>
<sequence>MAIEIAVAARASTMGAQAYALTFPDAAIGVHRPFQGTSKYVEVLERYLKRAGQSV</sequence>
<protein>
    <submittedName>
        <fullName evidence="2">Uncharacterized protein</fullName>
    </submittedName>
</protein>
<evidence type="ECO:0000313" key="3">
    <source>
        <dbReference type="Proteomes" id="UP001064782"/>
    </source>
</evidence>
<dbReference type="RefSeq" id="WP_236977661.1">
    <property type="nucleotide sequence ID" value="NZ_BRXE01000109.1"/>
</dbReference>
<name>A0A9P3QAA7_9MYCO</name>
<keyword evidence="3" id="KW-1185">Reference proteome</keyword>
<proteinExistence type="predicted"/>
<evidence type="ECO:0000313" key="1">
    <source>
        <dbReference type="EMBL" id="GLB85965.1"/>
    </source>
</evidence>
<dbReference type="Proteomes" id="UP001064782">
    <property type="component" value="Unassembled WGS sequence"/>
</dbReference>
<dbReference type="GeneID" id="83632623"/>
<dbReference type="EMBL" id="BRXE01000109">
    <property type="protein sequence ID" value="GLB85965.1"/>
    <property type="molecule type" value="Genomic_DNA"/>
</dbReference>
<organism evidence="2 3">
    <name type="scientific">Mycobacterium kiyosense</name>
    <dbReference type="NCBI Taxonomy" id="2871094"/>
    <lineage>
        <taxon>Bacteria</taxon>
        <taxon>Bacillati</taxon>
        <taxon>Actinomycetota</taxon>
        <taxon>Actinomycetes</taxon>
        <taxon>Mycobacteriales</taxon>
        <taxon>Mycobacteriaceae</taxon>
        <taxon>Mycobacterium</taxon>
    </lineage>
</organism>
<accession>A0A9P3QAA7</accession>
<gene>
    <name evidence="2" type="ORF">Mkiyose1413_48270</name>
    <name evidence="1" type="ORF">SRL2020028_52210</name>
</gene>
<comment type="caution">
    <text evidence="2">The sequence shown here is derived from an EMBL/GenBank/DDBJ whole genome shotgun (WGS) entry which is preliminary data.</text>
</comment>
<dbReference type="AlphaFoldDB" id="A0A9P3QAA7"/>